<dbReference type="PANTHER" id="PTHR39190">
    <property type="entry name" value="FLAGELLAR ASSEMBLY FACTOR FLIW"/>
    <property type="match status" value="1"/>
</dbReference>
<dbReference type="HAMAP" id="MF_01185">
    <property type="entry name" value="FliW"/>
    <property type="match status" value="1"/>
</dbReference>
<gene>
    <name evidence="4" type="primary">fliW</name>
    <name evidence="5" type="ORF">ABID52_000600</name>
</gene>
<name>A0ABV2LEJ9_9BACL</name>
<keyword evidence="4" id="KW-0143">Chaperone</keyword>
<comment type="similarity">
    <text evidence="4">Belongs to the FliW family.</text>
</comment>
<evidence type="ECO:0000313" key="5">
    <source>
        <dbReference type="EMBL" id="MET3727019.1"/>
    </source>
</evidence>
<dbReference type="InterPro" id="IPR003775">
    <property type="entry name" value="Flagellar_assembly_factor_FliW"/>
</dbReference>
<reference evidence="5 6" key="1">
    <citation type="submission" date="2024-06" db="EMBL/GenBank/DDBJ databases">
        <title>Genomic Encyclopedia of Type Strains, Phase IV (KMG-IV): sequencing the most valuable type-strain genomes for metagenomic binning, comparative biology and taxonomic classification.</title>
        <authorList>
            <person name="Goeker M."/>
        </authorList>
    </citation>
    <scope>NUCLEOTIDE SEQUENCE [LARGE SCALE GENOMIC DNA]</scope>
    <source>
        <strain evidence="5 6">DSM 100124</strain>
    </source>
</reference>
<evidence type="ECO:0000256" key="2">
    <source>
        <dbReference type="ARBA" id="ARBA00022795"/>
    </source>
</evidence>
<proteinExistence type="inferred from homology"/>
<dbReference type="NCBIfam" id="NF009793">
    <property type="entry name" value="PRK13285.1-1"/>
    <property type="match status" value="1"/>
</dbReference>
<comment type="caution">
    <text evidence="5">The sequence shown here is derived from an EMBL/GenBank/DDBJ whole genome shotgun (WGS) entry which is preliminary data.</text>
</comment>
<comment type="subcellular location">
    <subcellularLocation>
        <location evidence="4">Cytoplasm</location>
    </subcellularLocation>
</comment>
<keyword evidence="5" id="KW-0966">Cell projection</keyword>
<keyword evidence="5" id="KW-0969">Cilium</keyword>
<dbReference type="SUPFAM" id="SSF141457">
    <property type="entry name" value="BH3618-like"/>
    <property type="match status" value="1"/>
</dbReference>
<sequence>MKITTKYIGEFEINKEQIIYFNNGLPGFTEEKKFVLLPLSDDGVFLFLQSITNHSLAFITTNPFLLDKEYEFELNVDDQEMLNIKDSKDVFVQVIVTLKETLEESTANLKAPLIINGKLGKQVILHGNYDQKHKFFHSEFRSEESC</sequence>
<comment type="function">
    <text evidence="4">Acts as an anti-CsrA protein, binds CsrA and prevents it from repressing translation of its target genes, one of which is flagellin. Binds to flagellin and participates in the assembly of the flagellum.</text>
</comment>
<keyword evidence="6" id="KW-1185">Reference proteome</keyword>
<dbReference type="Proteomes" id="UP001549097">
    <property type="component" value="Unassembled WGS sequence"/>
</dbReference>
<evidence type="ECO:0000256" key="1">
    <source>
        <dbReference type="ARBA" id="ARBA00022490"/>
    </source>
</evidence>
<keyword evidence="1 4" id="KW-0963">Cytoplasm</keyword>
<dbReference type="PANTHER" id="PTHR39190:SF1">
    <property type="entry name" value="FLAGELLAR ASSEMBLY FACTOR FLIW"/>
    <property type="match status" value="1"/>
</dbReference>
<accession>A0ABV2LEJ9</accession>
<comment type="subunit">
    <text evidence="4">Interacts with translational regulator CsrA and flagellin(s).</text>
</comment>
<keyword evidence="2 4" id="KW-1005">Bacterial flagellum biogenesis</keyword>
<keyword evidence="3 4" id="KW-0810">Translation regulation</keyword>
<protein>
    <recommendedName>
        <fullName evidence="4">Flagellar assembly factor FliW</fullName>
    </recommendedName>
</protein>
<evidence type="ECO:0000256" key="4">
    <source>
        <dbReference type="HAMAP-Rule" id="MF_01185"/>
    </source>
</evidence>
<keyword evidence="5" id="KW-0282">Flagellum</keyword>
<organism evidence="5 6">
    <name type="scientific">Fictibacillus halophilus</name>
    <dbReference type="NCBI Taxonomy" id="1610490"/>
    <lineage>
        <taxon>Bacteria</taxon>
        <taxon>Bacillati</taxon>
        <taxon>Bacillota</taxon>
        <taxon>Bacilli</taxon>
        <taxon>Bacillales</taxon>
        <taxon>Fictibacillaceae</taxon>
        <taxon>Fictibacillus</taxon>
    </lineage>
</organism>
<evidence type="ECO:0000256" key="3">
    <source>
        <dbReference type="ARBA" id="ARBA00022845"/>
    </source>
</evidence>
<dbReference type="InterPro" id="IPR024046">
    <property type="entry name" value="Flagellar_assmbl_FliW_dom_sf"/>
</dbReference>
<dbReference type="Pfam" id="PF02623">
    <property type="entry name" value="FliW"/>
    <property type="match status" value="1"/>
</dbReference>
<dbReference type="Gene3D" id="2.30.290.10">
    <property type="entry name" value="BH3618-like"/>
    <property type="match status" value="1"/>
</dbReference>
<dbReference type="EMBL" id="JBEPMP010000001">
    <property type="protein sequence ID" value="MET3727019.1"/>
    <property type="molecule type" value="Genomic_DNA"/>
</dbReference>
<evidence type="ECO:0000313" key="6">
    <source>
        <dbReference type="Proteomes" id="UP001549097"/>
    </source>
</evidence>
<dbReference type="RefSeq" id="WP_198768384.1">
    <property type="nucleotide sequence ID" value="NZ_JAEACF010000001.1"/>
</dbReference>